<feature type="region of interest" description="Disordered" evidence="1">
    <location>
        <begin position="917"/>
        <end position="947"/>
    </location>
</feature>
<organism evidence="2 3">
    <name type="scientific">Brevibacillus reuszeri</name>
    <dbReference type="NCBI Taxonomy" id="54915"/>
    <lineage>
        <taxon>Bacteria</taxon>
        <taxon>Bacillati</taxon>
        <taxon>Bacillota</taxon>
        <taxon>Bacilli</taxon>
        <taxon>Bacillales</taxon>
        <taxon>Paenibacillaceae</taxon>
        <taxon>Brevibacillus</taxon>
    </lineage>
</organism>
<dbReference type="EMBL" id="LGIQ01000009">
    <property type="protein sequence ID" value="KNB71774.1"/>
    <property type="molecule type" value="Genomic_DNA"/>
</dbReference>
<feature type="compositionally biased region" description="Pro residues" evidence="1">
    <location>
        <begin position="314"/>
        <end position="325"/>
    </location>
</feature>
<comment type="caution">
    <text evidence="2">The sequence shown here is derived from an EMBL/GenBank/DDBJ whole genome shotgun (WGS) entry which is preliminary data.</text>
</comment>
<feature type="region of interest" description="Disordered" evidence="1">
    <location>
        <begin position="308"/>
        <end position="340"/>
    </location>
</feature>
<reference evidence="3" key="1">
    <citation type="submission" date="2015-07" db="EMBL/GenBank/DDBJ databases">
        <title>Genome sequencing project for genomic taxonomy and phylogenomics of Bacillus-like bacteria.</title>
        <authorList>
            <person name="Liu B."/>
            <person name="Wang J."/>
            <person name="Zhu Y."/>
            <person name="Liu G."/>
            <person name="Chen Q."/>
            <person name="Chen Z."/>
            <person name="Lan J."/>
            <person name="Che J."/>
            <person name="Ge C."/>
            <person name="Shi H."/>
            <person name="Pan Z."/>
            <person name="Liu X."/>
        </authorList>
    </citation>
    <scope>NUCLEOTIDE SEQUENCE [LARGE SCALE GENOMIC DNA]</scope>
    <source>
        <strain evidence="3">DSM 9887</strain>
    </source>
</reference>
<name>A0A0K9YSS4_9BACL</name>
<sequence>MSCIIFLTGLNEFLLLKNTVKAAVNSPELYDVAPGFLDKDKKVMDSGKYKINGLAEIDKYEQMNVSIADVKVQGTKTGSGQVLNYTKNSTTSDNGYPVVDLNEARAWASIFNGNPSFISYSNGLNEFYVQHDNGEDIYTGYLLSQIAEMSGGSGLPYTTIPYTSSEYPNQRYKGVVNFETSPQPKGGIGIGSKSQYKVGDTVQVNMWAEDFSFFNRGIKVLNYYIYNVDTQVTEHSFSSEIKKHSAITNGDYSKGGPGNPYHIEVSGQQYISTKPGNYEARLLITDLHDRNSQNASSLGGTGVPYKVPFKVGDAPPPDPENPDPGPSCTIDSSKTKMDINVDGDKDVKDYTAVSSGSSIAVEKNATISIFAKKQGTFKMDGVEMPTYKGDRKTGVKSVGSSGSYKVVYTSDDGTECWEKTFTVINKGGEDKCPIITLSNATVRNGDTIEIFATDKLYFHAKYTDKDGTSGPALVMWDVTRPNGSVVTLPGQYDDRDRWRPYNSEKLNLPWGNGRSPDDVVFERGKTYKIKLNYSQTDWDKRPECNWEITIKVRNVACEISDQNALKAQVYGNPPNPFSPAGDEVYQQPGGKPSTLYYDVYFKWFTMINADSYDTNMRFSANAPGTWYLLEGDKRTALTGKLAANEQFDLIIPADLAESFGEVLLEFESDKGCLERIAFTVKSDRKCYNILVSSEVSVSDQKWSKEIKRGETIELSDADYEGNYRFSVFTSGDTHYLVNWFDPDDKKWKWKRNGQDLGASRNAQNKHHIYFPTDTNKRLLEGLYMVEVYDKEGCSGFFFVKIGSSPLEGENLLIIKSSFTITPNSPQEAGIEATITFDVKNEGKLSHNTKLAVRWESSAKETVLDVNEFKPGEIRKITVPTQYPQKSENFIANINPSKNLPDNETIWSDNRALWPVKVVGGGDPELPEPKPPDPPDPEGPGGDMDGGEIGLEIYDADNRQLQKLQVNVDGVWEREPARIRVVIDQTKINEGFQRVQQEINKSITDYKALLEQSASGENIENVSVTATPGWIADAKSMAVYSPASLDLRVSGPGTPQQWQVSSTSTGGDYLYTGTIVPTQTTWRQVLQSEKYKAEINGFVITMNYSIRFDLSYEMCTTDEEENKTCKPNQISKTMTGRYTITVKGGERPFEVFEPNATGSIHHTEEWKEYHSRDRYPNSQSNDFYAGERILAQIELQPRHRHPVSNQYPVITASQAWISETGLRQTSLQSLLSLRAISPQLWKGPTYSASKLGTREQGVDIPLMGDKQHGFKKDASYAVYYQVHFRFDVNKGFPYLNKNAGKGHELSDYHLPFRIIANAWERQGIRNHTTQ</sequence>
<evidence type="ECO:0000313" key="3">
    <source>
        <dbReference type="Proteomes" id="UP000036834"/>
    </source>
</evidence>
<evidence type="ECO:0000313" key="2">
    <source>
        <dbReference type="EMBL" id="KNB71774.1"/>
    </source>
</evidence>
<feature type="compositionally biased region" description="Gly residues" evidence="1">
    <location>
        <begin position="938"/>
        <end position="947"/>
    </location>
</feature>
<dbReference type="PATRIC" id="fig|54915.3.peg.3895"/>
<protein>
    <submittedName>
        <fullName evidence="2">Uncharacterized protein</fullName>
    </submittedName>
</protein>
<dbReference type="STRING" id="54915.ADS79_23780"/>
<evidence type="ECO:0000256" key="1">
    <source>
        <dbReference type="SAM" id="MobiDB-lite"/>
    </source>
</evidence>
<proteinExistence type="predicted"/>
<gene>
    <name evidence="2" type="ORF">ADS79_23780</name>
</gene>
<accession>A0A0K9YSS4</accession>
<dbReference type="OrthoDB" id="2474444at2"/>
<dbReference type="Proteomes" id="UP000036834">
    <property type="component" value="Unassembled WGS sequence"/>
</dbReference>